<accession>A0AAE1G254</accession>
<dbReference type="AlphaFoldDB" id="A0AAE1G254"/>
<proteinExistence type="predicted"/>
<comment type="caution">
    <text evidence="1">The sequence shown here is derived from an EMBL/GenBank/DDBJ whole genome shotgun (WGS) entry which is preliminary data.</text>
</comment>
<name>A0AAE1G254_PETCI</name>
<dbReference type="Proteomes" id="UP001286313">
    <property type="component" value="Unassembled WGS sequence"/>
</dbReference>
<dbReference type="EMBL" id="JAWQEG010000926">
    <property type="protein sequence ID" value="KAK3883991.1"/>
    <property type="molecule type" value="Genomic_DNA"/>
</dbReference>
<organism evidence="1 2">
    <name type="scientific">Petrolisthes cinctipes</name>
    <name type="common">Flat porcelain crab</name>
    <dbReference type="NCBI Taxonomy" id="88211"/>
    <lineage>
        <taxon>Eukaryota</taxon>
        <taxon>Metazoa</taxon>
        <taxon>Ecdysozoa</taxon>
        <taxon>Arthropoda</taxon>
        <taxon>Crustacea</taxon>
        <taxon>Multicrustacea</taxon>
        <taxon>Malacostraca</taxon>
        <taxon>Eumalacostraca</taxon>
        <taxon>Eucarida</taxon>
        <taxon>Decapoda</taxon>
        <taxon>Pleocyemata</taxon>
        <taxon>Anomura</taxon>
        <taxon>Galatheoidea</taxon>
        <taxon>Porcellanidae</taxon>
        <taxon>Petrolisthes</taxon>
    </lineage>
</organism>
<keyword evidence="2" id="KW-1185">Reference proteome</keyword>
<protein>
    <submittedName>
        <fullName evidence="1">Uncharacterized protein</fullName>
    </submittedName>
</protein>
<reference evidence="1" key="1">
    <citation type="submission" date="2023-10" db="EMBL/GenBank/DDBJ databases">
        <title>Genome assemblies of two species of porcelain crab, Petrolisthes cinctipes and Petrolisthes manimaculis (Anomura: Porcellanidae).</title>
        <authorList>
            <person name="Angst P."/>
        </authorList>
    </citation>
    <scope>NUCLEOTIDE SEQUENCE</scope>
    <source>
        <strain evidence="1">PB745_01</strain>
        <tissue evidence="1">Gill</tissue>
    </source>
</reference>
<evidence type="ECO:0000313" key="1">
    <source>
        <dbReference type="EMBL" id="KAK3883991.1"/>
    </source>
</evidence>
<gene>
    <name evidence="1" type="ORF">Pcinc_011718</name>
</gene>
<evidence type="ECO:0000313" key="2">
    <source>
        <dbReference type="Proteomes" id="UP001286313"/>
    </source>
</evidence>
<sequence>MSCGTLQYHVNDGEAELPNDTDKSGWDCIIPTAGLVLSGILSVKLRLDIRLVEKVSAPLAHDEVDCASTCSGCSS</sequence>